<sequence length="156" mass="17122">MTLLVWFQGGEAKFYDVEPLTKTWKAFEALRDPLLFSQVRVDGGGYGVSWNDDLDLSGNELYENGKGAEIEETERNRVIEEVSSARKASGLSQNQLEEAAGVRQPVIARLEKGDTAPRLDTLIKVLAPLGKTLRVVDLTETAGESGLLKTVQADSR</sequence>
<gene>
    <name evidence="1" type="ORF">GS424_002495</name>
</gene>
<protein>
    <submittedName>
        <fullName evidence="1">DUF2442 domain-containing protein</fullName>
    </submittedName>
</protein>
<dbReference type="Gene3D" id="1.10.260.40">
    <property type="entry name" value="lambda repressor-like DNA-binding domains"/>
    <property type="match status" value="1"/>
</dbReference>
<dbReference type="Proteomes" id="UP000478463">
    <property type="component" value="Chromosome"/>
</dbReference>
<reference evidence="1" key="1">
    <citation type="submission" date="2020-10" db="EMBL/GenBank/DDBJ databases">
        <title>Eggerthella sp. nov., isolated from human feces.</title>
        <authorList>
            <person name="Yajun G."/>
        </authorList>
    </citation>
    <scope>NUCLEOTIDE SEQUENCE [LARGE SCALE GENOMIC DNA]</scope>
    <source>
        <strain evidence="1 2">HF-1101</strain>
    </source>
</reference>
<dbReference type="CDD" id="cd00093">
    <property type="entry name" value="HTH_XRE"/>
    <property type="match status" value="1"/>
</dbReference>
<evidence type="ECO:0000313" key="2">
    <source>
        <dbReference type="Proteomes" id="UP000478463"/>
    </source>
</evidence>
<dbReference type="Pfam" id="PF01381">
    <property type="entry name" value="HTH_3"/>
    <property type="match status" value="1"/>
</dbReference>
<dbReference type="Pfam" id="PF10387">
    <property type="entry name" value="DUF2442"/>
    <property type="match status" value="1"/>
</dbReference>
<evidence type="ECO:0000313" key="1">
    <source>
        <dbReference type="EMBL" id="QOS69925.1"/>
    </source>
</evidence>
<dbReference type="Gene3D" id="3.30.2020.10">
    <property type="entry name" value="NE0471-like N-terminal domain"/>
    <property type="match status" value="1"/>
</dbReference>
<organism evidence="1">
    <name type="scientific">Eggerthella guodeyinii</name>
    <dbReference type="NCBI Taxonomy" id="2690837"/>
    <lineage>
        <taxon>Bacteria</taxon>
        <taxon>Bacillati</taxon>
        <taxon>Actinomycetota</taxon>
        <taxon>Coriobacteriia</taxon>
        <taxon>Eggerthellales</taxon>
        <taxon>Eggerthellaceae</taxon>
        <taxon>Eggerthella</taxon>
    </lineage>
</organism>
<name>A0A6L7IUR7_9ACTN</name>
<proteinExistence type="predicted"/>
<dbReference type="GO" id="GO:0003677">
    <property type="term" value="F:DNA binding"/>
    <property type="evidence" value="ECO:0007669"/>
    <property type="project" value="InterPro"/>
</dbReference>
<dbReference type="SUPFAM" id="SSF47413">
    <property type="entry name" value="lambda repressor-like DNA-binding domains"/>
    <property type="match status" value="1"/>
</dbReference>
<dbReference type="InterPro" id="IPR036782">
    <property type="entry name" value="NE0471-like_N"/>
</dbReference>
<accession>A0A6L7IUR7</accession>
<dbReference type="KEGG" id="egd:GS424_002495"/>
<dbReference type="EMBL" id="CP063310">
    <property type="protein sequence ID" value="QOS69925.1"/>
    <property type="molecule type" value="Genomic_DNA"/>
</dbReference>
<dbReference type="InterPro" id="IPR001387">
    <property type="entry name" value="Cro/C1-type_HTH"/>
</dbReference>
<dbReference type="SUPFAM" id="SSF143880">
    <property type="entry name" value="NE0471 N-terminal domain-like"/>
    <property type="match status" value="1"/>
</dbReference>
<dbReference type="PROSITE" id="PS50943">
    <property type="entry name" value="HTH_CROC1"/>
    <property type="match status" value="1"/>
</dbReference>
<dbReference type="InterPro" id="IPR018841">
    <property type="entry name" value="DUF2442"/>
</dbReference>
<dbReference type="SMART" id="SM00530">
    <property type="entry name" value="HTH_XRE"/>
    <property type="match status" value="1"/>
</dbReference>
<dbReference type="InterPro" id="IPR010982">
    <property type="entry name" value="Lambda_DNA-bd_dom_sf"/>
</dbReference>
<dbReference type="AlphaFoldDB" id="A0A6L7IUR7"/>